<evidence type="ECO:0000256" key="4">
    <source>
        <dbReference type="ARBA" id="ARBA00022553"/>
    </source>
</evidence>
<feature type="domain" description="Carrier" evidence="7">
    <location>
        <begin position="602"/>
        <end position="680"/>
    </location>
</feature>
<dbReference type="InterPro" id="IPR020806">
    <property type="entry name" value="PKS_PP-bd"/>
</dbReference>
<dbReference type="InterPro" id="IPR023213">
    <property type="entry name" value="CAT-like_dom_sf"/>
</dbReference>
<dbReference type="FunFam" id="1.10.1200.10:FF:000005">
    <property type="entry name" value="Nonribosomal peptide synthetase 1"/>
    <property type="match status" value="1"/>
</dbReference>
<dbReference type="SUPFAM" id="SSF47336">
    <property type="entry name" value="ACP-like"/>
    <property type="match status" value="2"/>
</dbReference>
<evidence type="ECO:0000313" key="9">
    <source>
        <dbReference type="Proteomes" id="UP000197019"/>
    </source>
</evidence>
<accession>A0A1Z4C2L6</accession>
<dbReference type="Gene3D" id="3.30.559.30">
    <property type="entry name" value="Nonribosomal peptide synthetase, condensation domain"/>
    <property type="match status" value="1"/>
</dbReference>
<keyword evidence="4" id="KW-0597">Phosphoprotein</keyword>
<keyword evidence="9" id="KW-1185">Reference proteome</keyword>
<dbReference type="Gene3D" id="3.30.300.30">
    <property type="match status" value="2"/>
</dbReference>
<dbReference type="OrthoDB" id="9757559at2"/>
<dbReference type="Pfam" id="PF00668">
    <property type="entry name" value="Condensation"/>
    <property type="match status" value="1"/>
</dbReference>
<feature type="domain" description="Carrier" evidence="7">
    <location>
        <begin position="1675"/>
        <end position="1750"/>
    </location>
</feature>
<dbReference type="Gene3D" id="1.10.1200.10">
    <property type="entry name" value="ACP-like"/>
    <property type="match status" value="2"/>
</dbReference>
<dbReference type="Pfam" id="PF23024">
    <property type="entry name" value="AMP-dom_DIP2-like"/>
    <property type="match status" value="1"/>
</dbReference>
<evidence type="ECO:0000259" key="7">
    <source>
        <dbReference type="PROSITE" id="PS50075"/>
    </source>
</evidence>
<dbReference type="InterPro" id="IPR000873">
    <property type="entry name" value="AMP-dep_synth/lig_dom"/>
</dbReference>
<dbReference type="InterPro" id="IPR045851">
    <property type="entry name" value="AMP-bd_C_sf"/>
</dbReference>
<dbReference type="FunFam" id="3.40.50.980:FF:000001">
    <property type="entry name" value="Non-ribosomal peptide synthetase"/>
    <property type="match status" value="1"/>
</dbReference>
<dbReference type="PROSITE" id="PS00455">
    <property type="entry name" value="AMP_BINDING"/>
    <property type="match status" value="2"/>
</dbReference>
<dbReference type="SUPFAM" id="SSF56801">
    <property type="entry name" value="Acetyl-CoA synthetase-like"/>
    <property type="match status" value="2"/>
</dbReference>
<dbReference type="Gene3D" id="2.30.38.10">
    <property type="entry name" value="Luciferase, Domain 3"/>
    <property type="match status" value="1"/>
</dbReference>
<dbReference type="InterPro" id="IPR010071">
    <property type="entry name" value="AA_adenyl_dom"/>
</dbReference>
<dbReference type="InterPro" id="IPR025110">
    <property type="entry name" value="AMP-bd_C"/>
</dbReference>
<evidence type="ECO:0000256" key="6">
    <source>
        <dbReference type="ARBA" id="ARBA00023098"/>
    </source>
</evidence>
<dbReference type="Pfam" id="PF13193">
    <property type="entry name" value="AMP-binding_C"/>
    <property type="match status" value="1"/>
</dbReference>
<dbReference type="Pfam" id="PF00501">
    <property type="entry name" value="AMP-binding"/>
    <property type="match status" value="2"/>
</dbReference>
<dbReference type="EMBL" id="CP022129">
    <property type="protein sequence ID" value="ASF47778.1"/>
    <property type="molecule type" value="Genomic_DNA"/>
</dbReference>
<dbReference type="GO" id="GO:0008610">
    <property type="term" value="P:lipid biosynthetic process"/>
    <property type="evidence" value="ECO:0007669"/>
    <property type="project" value="InterPro"/>
</dbReference>
<dbReference type="Gene3D" id="3.40.50.980">
    <property type="match status" value="2"/>
</dbReference>
<dbReference type="PANTHER" id="PTHR45527:SF14">
    <property type="entry name" value="PLIPASTATIN SYNTHASE SUBUNIT B"/>
    <property type="match status" value="1"/>
</dbReference>
<dbReference type="NCBIfam" id="TIGR01733">
    <property type="entry name" value="AA-adenyl-dom"/>
    <property type="match status" value="1"/>
</dbReference>
<gene>
    <name evidence="8" type="ORF">CEK71_17850</name>
</gene>
<evidence type="ECO:0000313" key="8">
    <source>
        <dbReference type="EMBL" id="ASF47778.1"/>
    </source>
</evidence>
<keyword evidence="6" id="KW-0443">Lipid metabolism</keyword>
<dbReference type="GO" id="GO:0009366">
    <property type="term" value="C:enterobactin synthetase complex"/>
    <property type="evidence" value="ECO:0007669"/>
    <property type="project" value="TreeGrafter"/>
</dbReference>
<comment type="cofactor">
    <cofactor evidence="1">
        <name>pantetheine 4'-phosphate</name>
        <dbReference type="ChEBI" id="CHEBI:47942"/>
    </cofactor>
</comment>
<dbReference type="InterPro" id="IPR009081">
    <property type="entry name" value="PP-bd_ACP"/>
</dbReference>
<dbReference type="InterPro" id="IPR020845">
    <property type="entry name" value="AMP-binding_CS"/>
</dbReference>
<dbReference type="GO" id="GO:0031177">
    <property type="term" value="F:phosphopantetheine binding"/>
    <property type="evidence" value="ECO:0007669"/>
    <property type="project" value="InterPro"/>
</dbReference>
<dbReference type="GO" id="GO:0009239">
    <property type="term" value="P:enterobactin biosynthetic process"/>
    <property type="evidence" value="ECO:0007669"/>
    <property type="project" value="TreeGrafter"/>
</dbReference>
<dbReference type="FunFam" id="3.40.50.12780:FF:000012">
    <property type="entry name" value="Non-ribosomal peptide synthetase"/>
    <property type="match status" value="1"/>
</dbReference>
<organism evidence="8 9">
    <name type="scientific">Methylovulum psychrotolerans</name>
    <dbReference type="NCBI Taxonomy" id="1704499"/>
    <lineage>
        <taxon>Bacteria</taxon>
        <taxon>Pseudomonadati</taxon>
        <taxon>Pseudomonadota</taxon>
        <taxon>Gammaproteobacteria</taxon>
        <taxon>Methylococcales</taxon>
        <taxon>Methylococcaceae</taxon>
        <taxon>Methylovulum</taxon>
    </lineage>
</organism>
<evidence type="ECO:0000256" key="5">
    <source>
        <dbReference type="ARBA" id="ARBA00022832"/>
    </source>
</evidence>
<dbReference type="InterPro" id="IPR006162">
    <property type="entry name" value="Ppantetheine_attach_site"/>
</dbReference>
<dbReference type="GO" id="GO:0047527">
    <property type="term" value="F:2,3-dihydroxybenzoate-serine ligase activity"/>
    <property type="evidence" value="ECO:0007669"/>
    <property type="project" value="TreeGrafter"/>
</dbReference>
<sequence length="1752" mass="188779">MNARPETVRVDVSAARTLAEILQIRAERQSPQAAYTFLADADQAAVTLSYGELDSQARRIAAKLLALGVPGGRAVLLYPQGLDYIAAFFGCLYAGVIAVPAYPPKNQRHLPRLHGIIADCQAELILTQQALIPSLQALFGDAVTVPIVATEALGEAGLTGGLPATDPQGVAFLQYTSGSTGNPKGVVVTHANLMANQALIQQGFGHDAASTVVGWLPLYHDMGLIGNVMQPLFIGAPAVLMSPMAFLEKPARWLQAVSDYRAHTSGGPNFAYALCAEKITAEEKSRLDLSAWQVAFNGAEPVQAATLERFAAAFAGCGFRRQAFYPCYGLAEATLLVTGGSKTALPTLKAFDKAKLAAHIASPVPAGDANSRLLVGCGFVGTGHQLRIADRDTQAVCGEGCIGEIQVSGASVTQGYWHNAEASAESVSVDAAQRVWLRTGDLGFLDHGELFVSGRSKELIIIRGRNYYPQDIEMAVAAAVPCVNPNALTAFAVAAGDGEKLVVLAELKRAYLKQSDFSAEFAAIRSHLVTECAIQADTLMFVKPGGVLKTTSGKTRRNDCKQAFISQQLMVVATDGLSGQTTAPSAAELAGLRQAIHTEHLTVARKLLGQYLRGQLQTLAGLAAAQVNLSTPVLSLGIDSLKALALKQALDELLDIDFPITFILADKSAWELAEHALELSRQPPLATVNPTATANRVSAGQLAIWTACQLAASSAVYNLPIAMQISGGIAIDSLRHALQRLVARHPQLHTGYQTENGLPVPIVLDPPYQVLSQHLCRDAQHRNQQLSAEIYRPFNLHQDVKLRAVLFSTANANDGHILLFCAHHIAVDFRSLQILLGELPALYAAHSMGQTLSLPILTATYRDFSDWQHAYLPSAAAQQALSYWQQQLAGELPTLRLPGAANRQNPAAYNGGIETLVIGFDTTWRLQQLAAQQGVTLYMVLLAVFKALLYRYSGQNDIIVGSPLFGRPKREFAQVVGYFANPVALRSYPNGAKTFAEFLHEVKATVLDALQHQDYPHSLLAETLQRRRGSGAAPLYQVCFVLQADAADSSDAAALALGMPDCSLAWPGLTAKTVGLPDTAAQFDLNLMMAMTDKGLAASFQYPKDVFSPAAIVGMAGHFQHLLQGVLANPLQPLRALPLLSVAESLQILAWNRINFACPADTCLPALFEQQVMAHPDAPAVAFEDQTLSYAELNAKANQLAHYLRGQGVVAETVVGICLPRSLELLVGLLGILKAGGAYLPLDPDYPAERLAYMVADARPLLVLAEQAVTAVLPPDCRVFCLDSQAAEVVSHSTANPAKVGNADNLAYIIYTSGSTGTPKGVAVTHHNVRRLFAATEAVFDFSAADVWCLFHSFAFDFSVWELWGALLYGGKLVIVPYWLSRSPAALHQLLSAQGVTVLNQTPSSFYQLAAYHAEQGGATALSLRWVIFGGEALEPWRLQPWLASQAGHGPQLVNMYGITETTVHVSQYLLPSTAATETASRIGWPLADLQTFIFDAQLNPVPVGVTGELYIGGAGLARGYLNRPELTAERFIPHPYSSQPGQRLYRTGDLARYCPDGNLEYQGRSDNQVKIRGFRIELGEIEARLLQHPDIKAAVVLARTDAEHSYLQAYLVAPAAQPEHQTLKAFLKQTLPDYMVPSAFVSLEALPLTANGKLDRKALLALDSPGWQRRAYTAPRDEAEQAVAEIWQQILGIEQLGIYDDFFELGGHSLSAVQIVSKIRDTFAVDVPVQTLFEAPTIAEFVDKVAEYQID</sequence>
<dbReference type="RefSeq" id="WP_088620648.1">
    <property type="nucleotide sequence ID" value="NZ_CP022129.1"/>
</dbReference>
<evidence type="ECO:0000256" key="3">
    <source>
        <dbReference type="ARBA" id="ARBA00022450"/>
    </source>
</evidence>
<dbReference type="KEGG" id="mpsy:CEK71_17850"/>
<dbReference type="SUPFAM" id="SSF52777">
    <property type="entry name" value="CoA-dependent acyltransferases"/>
    <property type="match status" value="2"/>
</dbReference>
<dbReference type="CDD" id="cd17643">
    <property type="entry name" value="A_NRPS_Cytc1-like"/>
    <property type="match status" value="1"/>
</dbReference>
<proteinExistence type="inferred from homology"/>
<dbReference type="CDD" id="cd05931">
    <property type="entry name" value="FAAL"/>
    <property type="match status" value="1"/>
</dbReference>
<comment type="similarity">
    <text evidence="2">Belongs to the ATP-dependent AMP-binding enzyme family.</text>
</comment>
<dbReference type="Gene3D" id="3.40.50.12780">
    <property type="entry name" value="N-terminal domain of ligase-like"/>
    <property type="match status" value="1"/>
</dbReference>
<dbReference type="GO" id="GO:0043041">
    <property type="term" value="P:amino acid activation for nonribosomal peptide biosynthetic process"/>
    <property type="evidence" value="ECO:0007669"/>
    <property type="project" value="TreeGrafter"/>
</dbReference>
<dbReference type="FunFam" id="3.40.50.980:FF:000002">
    <property type="entry name" value="Enterobactin synthetase component F"/>
    <property type="match status" value="1"/>
</dbReference>
<reference evidence="8 9" key="1">
    <citation type="submission" date="2017-06" db="EMBL/GenBank/DDBJ databases">
        <title>Genome Sequencing of the methanotroph Methylovulum psychrotolerants str. HV10-M2 isolated from a high-altitude environment.</title>
        <authorList>
            <person name="Mateos-Rivera A."/>
        </authorList>
    </citation>
    <scope>NUCLEOTIDE SEQUENCE [LARGE SCALE GENOMIC DNA]</scope>
    <source>
        <strain evidence="8 9">HV10_M2</strain>
    </source>
</reference>
<dbReference type="InterPro" id="IPR042099">
    <property type="entry name" value="ANL_N_sf"/>
</dbReference>
<dbReference type="FunFam" id="3.30.300.30:FF:000010">
    <property type="entry name" value="Enterobactin synthetase component F"/>
    <property type="match status" value="1"/>
</dbReference>
<dbReference type="Proteomes" id="UP000197019">
    <property type="component" value="Chromosome"/>
</dbReference>
<dbReference type="FunFam" id="2.30.38.10:FF:000001">
    <property type="entry name" value="Non-ribosomal peptide synthetase PvdI"/>
    <property type="match status" value="1"/>
</dbReference>
<protein>
    <submittedName>
        <fullName evidence="8">Non-ribosomal peptide synthetase</fullName>
    </submittedName>
</protein>
<dbReference type="GO" id="GO:0071766">
    <property type="term" value="P:Actinobacterium-type cell wall biogenesis"/>
    <property type="evidence" value="ECO:0007669"/>
    <property type="project" value="UniProtKB-ARBA"/>
</dbReference>
<keyword evidence="5" id="KW-0276">Fatty acid metabolism</keyword>
<dbReference type="Gene3D" id="3.30.559.10">
    <property type="entry name" value="Chloramphenicol acetyltransferase-like domain"/>
    <property type="match status" value="1"/>
</dbReference>
<dbReference type="Pfam" id="PF00550">
    <property type="entry name" value="PP-binding"/>
    <property type="match status" value="2"/>
</dbReference>
<dbReference type="InterPro" id="IPR036736">
    <property type="entry name" value="ACP-like_sf"/>
</dbReference>
<dbReference type="SMART" id="SM00823">
    <property type="entry name" value="PKS_PP"/>
    <property type="match status" value="2"/>
</dbReference>
<keyword evidence="3" id="KW-0596">Phosphopantetheine</keyword>
<dbReference type="InterPro" id="IPR040097">
    <property type="entry name" value="FAAL/FAAC"/>
</dbReference>
<dbReference type="CDD" id="cd19531">
    <property type="entry name" value="LCL_NRPS-like"/>
    <property type="match status" value="1"/>
</dbReference>
<name>A0A1Z4C2L6_9GAMM</name>
<dbReference type="GO" id="GO:0006631">
    <property type="term" value="P:fatty acid metabolic process"/>
    <property type="evidence" value="ECO:0007669"/>
    <property type="project" value="UniProtKB-KW"/>
</dbReference>
<dbReference type="InterPro" id="IPR001242">
    <property type="entry name" value="Condensation_dom"/>
</dbReference>
<evidence type="ECO:0000256" key="1">
    <source>
        <dbReference type="ARBA" id="ARBA00001957"/>
    </source>
</evidence>
<dbReference type="FunFam" id="3.40.50.12780:FF:000013">
    <property type="entry name" value="Long-chain-fatty-acid--AMP ligase FadD32"/>
    <property type="match status" value="1"/>
</dbReference>
<evidence type="ECO:0000256" key="2">
    <source>
        <dbReference type="ARBA" id="ARBA00006432"/>
    </source>
</evidence>
<dbReference type="GO" id="GO:0005829">
    <property type="term" value="C:cytosol"/>
    <property type="evidence" value="ECO:0007669"/>
    <property type="project" value="TreeGrafter"/>
</dbReference>
<dbReference type="PROSITE" id="PS50075">
    <property type="entry name" value="CARRIER"/>
    <property type="match status" value="2"/>
</dbReference>
<dbReference type="PANTHER" id="PTHR45527">
    <property type="entry name" value="NONRIBOSOMAL PEPTIDE SYNTHETASE"/>
    <property type="match status" value="1"/>
</dbReference>
<dbReference type="PROSITE" id="PS00012">
    <property type="entry name" value="PHOSPHOPANTETHEINE"/>
    <property type="match status" value="1"/>
</dbReference>